<accession>A0ABN6AEC6</accession>
<evidence type="ECO:0008006" key="3">
    <source>
        <dbReference type="Google" id="ProtNLM"/>
    </source>
</evidence>
<protein>
    <recommendedName>
        <fullName evidence="3">Glucose/Sorbosone dehydrogenase domain-containing protein</fullName>
    </recommendedName>
</protein>
<dbReference type="EMBL" id="AP022590">
    <property type="protein sequence ID" value="BBY41360.1"/>
    <property type="molecule type" value="Genomic_DNA"/>
</dbReference>
<reference evidence="1 2" key="1">
    <citation type="journal article" date="2019" name="Emerg. Microbes Infect.">
        <title>Comprehensive subspecies identification of 175 nontuberculous mycobacteria species based on 7547 genomic profiles.</title>
        <authorList>
            <person name="Matsumoto Y."/>
            <person name="Kinjo T."/>
            <person name="Motooka D."/>
            <person name="Nabeya D."/>
            <person name="Jung N."/>
            <person name="Uechi K."/>
            <person name="Horii T."/>
            <person name="Iida T."/>
            <person name="Fujita J."/>
            <person name="Nakamura S."/>
        </authorList>
    </citation>
    <scope>NUCLEOTIDE SEQUENCE [LARGE SCALE GENOMIC DNA]</scope>
    <source>
        <strain evidence="1 2">JCM 18113</strain>
    </source>
</reference>
<evidence type="ECO:0000313" key="2">
    <source>
        <dbReference type="Proteomes" id="UP000465812"/>
    </source>
</evidence>
<organism evidence="1 2">
    <name type="scientific">Mycobacterium mantenii</name>
    <dbReference type="NCBI Taxonomy" id="560555"/>
    <lineage>
        <taxon>Bacteria</taxon>
        <taxon>Bacillati</taxon>
        <taxon>Actinomycetota</taxon>
        <taxon>Actinomycetes</taxon>
        <taxon>Mycobacteriales</taxon>
        <taxon>Mycobacteriaceae</taxon>
        <taxon>Mycobacterium</taxon>
        <taxon>Mycobacterium avium complex (MAC)</taxon>
    </lineage>
</organism>
<evidence type="ECO:0000313" key="1">
    <source>
        <dbReference type="EMBL" id="BBY41360.1"/>
    </source>
</evidence>
<gene>
    <name evidence="1" type="ORF">MMAN_54940</name>
</gene>
<dbReference type="Proteomes" id="UP000465812">
    <property type="component" value="Chromosome"/>
</dbReference>
<proteinExistence type="predicted"/>
<keyword evidence="2" id="KW-1185">Reference proteome</keyword>
<name>A0ABN6AEC6_MYCNT</name>
<sequence length="90" mass="10025">MEIQQTDWEPPLYLSDFRPGSRTYESCGKALSPTVPRNVGAMKDAIIDPTGNIYFLMNGSNDLALYQANPADPSQPKKLPFKGAFLGKWF</sequence>